<evidence type="ECO:0000259" key="14">
    <source>
        <dbReference type="PROSITE" id="PS50885"/>
    </source>
</evidence>
<dbReference type="CDD" id="cd00082">
    <property type="entry name" value="HisKA"/>
    <property type="match status" value="1"/>
</dbReference>
<dbReference type="Gene3D" id="1.10.287.130">
    <property type="match status" value="1"/>
</dbReference>
<feature type="domain" description="HAMP" evidence="14">
    <location>
        <begin position="204"/>
        <end position="256"/>
    </location>
</feature>
<dbReference type="PANTHER" id="PTHR45436">
    <property type="entry name" value="SENSOR HISTIDINE KINASE YKOH"/>
    <property type="match status" value="1"/>
</dbReference>
<dbReference type="SUPFAM" id="SSF55874">
    <property type="entry name" value="ATPase domain of HSP90 chaperone/DNA topoisomerase II/histidine kinase"/>
    <property type="match status" value="1"/>
</dbReference>
<dbReference type="AlphaFoldDB" id="A0A1N7M0U5"/>
<dbReference type="SMART" id="SM00304">
    <property type="entry name" value="HAMP"/>
    <property type="match status" value="1"/>
</dbReference>
<dbReference type="Gene3D" id="6.10.340.10">
    <property type="match status" value="1"/>
</dbReference>
<evidence type="ECO:0000256" key="11">
    <source>
        <dbReference type="SAM" id="MobiDB-lite"/>
    </source>
</evidence>
<dbReference type="EC" id="2.7.13.3" evidence="3"/>
<feature type="transmembrane region" description="Helical" evidence="12">
    <location>
        <begin position="184"/>
        <end position="207"/>
    </location>
</feature>
<keyword evidence="16" id="KW-1185">Reference proteome</keyword>
<evidence type="ECO:0000256" key="10">
    <source>
        <dbReference type="ARBA" id="ARBA00023136"/>
    </source>
</evidence>
<evidence type="ECO:0000256" key="7">
    <source>
        <dbReference type="ARBA" id="ARBA00022777"/>
    </source>
</evidence>
<dbReference type="PROSITE" id="PS50109">
    <property type="entry name" value="HIS_KIN"/>
    <property type="match status" value="1"/>
</dbReference>
<protein>
    <recommendedName>
        <fullName evidence="3">histidine kinase</fullName>
        <ecNumber evidence="3">2.7.13.3</ecNumber>
    </recommendedName>
</protein>
<dbReference type="Pfam" id="PF02518">
    <property type="entry name" value="HATPase_c"/>
    <property type="match status" value="1"/>
</dbReference>
<comment type="subcellular location">
    <subcellularLocation>
        <location evidence="2">Membrane</location>
    </subcellularLocation>
</comment>
<evidence type="ECO:0000256" key="8">
    <source>
        <dbReference type="ARBA" id="ARBA00022989"/>
    </source>
</evidence>
<dbReference type="CDD" id="cd06225">
    <property type="entry name" value="HAMP"/>
    <property type="match status" value="1"/>
</dbReference>
<keyword evidence="6 12" id="KW-0812">Transmembrane</keyword>
<dbReference type="PROSITE" id="PS50885">
    <property type="entry name" value="HAMP"/>
    <property type="match status" value="1"/>
</dbReference>
<keyword evidence="10 12" id="KW-0472">Membrane</keyword>
<dbReference type="InterPro" id="IPR036097">
    <property type="entry name" value="HisK_dim/P_sf"/>
</dbReference>
<dbReference type="STRING" id="619304.SAMN05421760_10560"/>
<feature type="region of interest" description="Disordered" evidence="11">
    <location>
        <begin position="85"/>
        <end position="117"/>
    </location>
</feature>
<evidence type="ECO:0000256" key="4">
    <source>
        <dbReference type="ARBA" id="ARBA00022553"/>
    </source>
</evidence>
<dbReference type="InterPro" id="IPR036890">
    <property type="entry name" value="HATPase_C_sf"/>
</dbReference>
<dbReference type="InterPro" id="IPR050428">
    <property type="entry name" value="TCS_sensor_his_kinase"/>
</dbReference>
<evidence type="ECO:0000256" key="3">
    <source>
        <dbReference type="ARBA" id="ARBA00012438"/>
    </source>
</evidence>
<feature type="transmembrane region" description="Helical" evidence="12">
    <location>
        <begin position="7"/>
        <end position="28"/>
    </location>
</feature>
<sequence length="481" mass="54223">MRSRIFVKLLITLLLSFSSIVMFILIIINSSFQQGFANYLQQKEIRLANDMTEFLVQHYQQQKSWKLMQHNHKLWEEALESANISIPPGPGPRRAHDNPPPKHLPQQEESSRGALPPHRPLAMRISLYDAEKKLFFGPPDQSVTGHWIEINTQKQLIGWLYLSPTELIGEQLANSFVEQQQQNFIVIAAAVMLLSLVVAAIWAQLLLRPVNRVIYAVHKLSAGQYDIRVPVRGNDELTGLALNFNRMAEALQQNERLRRQWLTDISHELRTPLAVISGEVEALLDGIRQPTKENITSLQEEIIALTHLIEDLHQLAMADNDALDLHFTECDLYSIIEHQVQMFKPRMKMKNLQLKLKTEPKEGCKISADSRRISQLMSNLLENSLRYTDPGGSVEVQLYNDTKQLTIVVSDTKPGVSNTDQEKIFDRLYCADKSRSRSAGGSGLGLAICKAIVTAHGGIIFAENLNGGGLRITAQLPLIPV</sequence>
<evidence type="ECO:0000256" key="2">
    <source>
        <dbReference type="ARBA" id="ARBA00004370"/>
    </source>
</evidence>
<dbReference type="SUPFAM" id="SSF158472">
    <property type="entry name" value="HAMP domain-like"/>
    <property type="match status" value="1"/>
</dbReference>
<keyword evidence="9" id="KW-0902">Two-component regulatory system</keyword>
<evidence type="ECO:0000256" key="1">
    <source>
        <dbReference type="ARBA" id="ARBA00000085"/>
    </source>
</evidence>
<evidence type="ECO:0000256" key="9">
    <source>
        <dbReference type="ARBA" id="ARBA00023012"/>
    </source>
</evidence>
<dbReference type="SMART" id="SM00387">
    <property type="entry name" value="HATPase_c"/>
    <property type="match status" value="1"/>
</dbReference>
<keyword evidence="7 15" id="KW-0418">Kinase</keyword>
<dbReference type="Proteomes" id="UP000185999">
    <property type="component" value="Unassembled WGS sequence"/>
</dbReference>
<evidence type="ECO:0000256" key="12">
    <source>
        <dbReference type="SAM" id="Phobius"/>
    </source>
</evidence>
<feature type="compositionally biased region" description="Basic and acidic residues" evidence="11">
    <location>
        <begin position="94"/>
        <end position="111"/>
    </location>
</feature>
<dbReference type="Pfam" id="PF00512">
    <property type="entry name" value="HisKA"/>
    <property type="match status" value="1"/>
</dbReference>
<reference evidence="16" key="1">
    <citation type="submission" date="2017-01" db="EMBL/GenBank/DDBJ databases">
        <authorList>
            <person name="Varghese N."/>
            <person name="Submissions S."/>
        </authorList>
    </citation>
    <scope>NUCLEOTIDE SEQUENCE [LARGE SCALE GENOMIC DNA]</scope>
    <source>
        <strain evidence="16">DSM 22306</strain>
    </source>
</reference>
<dbReference type="SUPFAM" id="SSF47384">
    <property type="entry name" value="Homodimeric domain of signal transducing histidine kinase"/>
    <property type="match status" value="1"/>
</dbReference>
<name>A0A1N7M0U5_9GAMM</name>
<dbReference type="EMBL" id="FTOE01000005">
    <property type="protein sequence ID" value="SIS79687.1"/>
    <property type="molecule type" value="Genomic_DNA"/>
</dbReference>
<keyword evidence="8 12" id="KW-1133">Transmembrane helix</keyword>
<dbReference type="PRINTS" id="PR00344">
    <property type="entry name" value="BCTRLSENSOR"/>
</dbReference>
<evidence type="ECO:0000313" key="15">
    <source>
        <dbReference type="EMBL" id="SIS79687.1"/>
    </source>
</evidence>
<feature type="domain" description="Histidine kinase" evidence="13">
    <location>
        <begin position="264"/>
        <end position="480"/>
    </location>
</feature>
<evidence type="ECO:0000259" key="13">
    <source>
        <dbReference type="PROSITE" id="PS50109"/>
    </source>
</evidence>
<comment type="catalytic activity">
    <reaction evidence="1">
        <text>ATP + protein L-histidine = ADP + protein N-phospho-L-histidine.</text>
        <dbReference type="EC" id="2.7.13.3"/>
    </reaction>
</comment>
<evidence type="ECO:0000256" key="6">
    <source>
        <dbReference type="ARBA" id="ARBA00022692"/>
    </source>
</evidence>
<dbReference type="Pfam" id="PF00672">
    <property type="entry name" value="HAMP"/>
    <property type="match status" value="1"/>
</dbReference>
<dbReference type="InterPro" id="IPR004358">
    <property type="entry name" value="Sig_transdc_His_kin-like_C"/>
</dbReference>
<dbReference type="InterPro" id="IPR005467">
    <property type="entry name" value="His_kinase_dom"/>
</dbReference>
<evidence type="ECO:0000256" key="5">
    <source>
        <dbReference type="ARBA" id="ARBA00022679"/>
    </source>
</evidence>
<accession>A0A1N7M0U5</accession>
<dbReference type="PANTHER" id="PTHR45436:SF5">
    <property type="entry name" value="SENSOR HISTIDINE KINASE TRCS"/>
    <property type="match status" value="1"/>
</dbReference>
<dbReference type="GO" id="GO:0005886">
    <property type="term" value="C:plasma membrane"/>
    <property type="evidence" value="ECO:0007669"/>
    <property type="project" value="UniProtKB-ARBA"/>
</dbReference>
<dbReference type="InterPro" id="IPR003594">
    <property type="entry name" value="HATPase_dom"/>
</dbReference>
<dbReference type="GO" id="GO:0000155">
    <property type="term" value="F:phosphorelay sensor kinase activity"/>
    <property type="evidence" value="ECO:0007669"/>
    <property type="project" value="InterPro"/>
</dbReference>
<dbReference type="SMART" id="SM00388">
    <property type="entry name" value="HisKA"/>
    <property type="match status" value="1"/>
</dbReference>
<organism evidence="15 16">
    <name type="scientific">Neptunomonas antarctica</name>
    <dbReference type="NCBI Taxonomy" id="619304"/>
    <lineage>
        <taxon>Bacteria</taxon>
        <taxon>Pseudomonadati</taxon>
        <taxon>Pseudomonadota</taxon>
        <taxon>Gammaproteobacteria</taxon>
        <taxon>Oceanospirillales</taxon>
        <taxon>Oceanospirillaceae</taxon>
        <taxon>Neptunomonas</taxon>
    </lineage>
</organism>
<gene>
    <name evidence="15" type="ORF">SAMN05421760_10560</name>
</gene>
<keyword evidence="5" id="KW-0808">Transferase</keyword>
<proteinExistence type="predicted"/>
<dbReference type="InterPro" id="IPR003660">
    <property type="entry name" value="HAMP_dom"/>
</dbReference>
<dbReference type="InterPro" id="IPR003661">
    <property type="entry name" value="HisK_dim/P_dom"/>
</dbReference>
<dbReference type="Gene3D" id="3.30.565.10">
    <property type="entry name" value="Histidine kinase-like ATPase, C-terminal domain"/>
    <property type="match status" value="1"/>
</dbReference>
<dbReference type="FunFam" id="3.30.565.10:FF:000006">
    <property type="entry name" value="Sensor histidine kinase WalK"/>
    <property type="match status" value="1"/>
</dbReference>
<keyword evidence="4" id="KW-0597">Phosphoprotein</keyword>
<evidence type="ECO:0000313" key="16">
    <source>
        <dbReference type="Proteomes" id="UP000185999"/>
    </source>
</evidence>